<gene>
    <name evidence="3" type="ORF">M6B38_309795</name>
</gene>
<dbReference type="InterPro" id="IPR036047">
    <property type="entry name" value="F-box-like_dom_sf"/>
</dbReference>
<evidence type="ECO:0000313" key="4">
    <source>
        <dbReference type="Proteomes" id="UP001140949"/>
    </source>
</evidence>
<name>A0AAX6HJ24_IRIPA</name>
<dbReference type="Pfam" id="PF12937">
    <property type="entry name" value="F-box-like"/>
    <property type="match status" value="1"/>
</dbReference>
<feature type="domain" description="F-box" evidence="2">
    <location>
        <begin position="13"/>
        <end position="47"/>
    </location>
</feature>
<evidence type="ECO:0000313" key="3">
    <source>
        <dbReference type="EMBL" id="KAJ6840475.1"/>
    </source>
</evidence>
<dbReference type="SUPFAM" id="SSF81383">
    <property type="entry name" value="F-box domain"/>
    <property type="match status" value="1"/>
</dbReference>
<sequence length="363" mass="39937">MCSERTKSPSPDWSLLPPELLHLIAHSHLPNPCDLLRFRSVCSRWRSSSAGSGSGSGSSSSHYLPWLLLPYRHKSPSLPFLNPSDLRLYSLPLPPPLRRPRKTVFASPHGFLIVIHKSSSDQGFSAVSLFNPFTGALITFPPLPPIAKSPSVRKALLTVDPAMLVAVLLHGKLAFCALGDADWTVADVGSSYGGHDLAYRAGRLYLASFSDLQVLRLEDLSMASYQLRFDNKGHLSVHLMVDSSSGDVLVLANHESGARFDVYKLDVDRNLLVRCEVGDRLFFVSRRQSLCVSGKGLAGLEEGSSGCSVSEDFLQAAAPVVYSLWAKDGCSLKRGQAFWQTPCMQWADWKDMMKTSWFVPKLC</sequence>
<dbReference type="InterPro" id="IPR005174">
    <property type="entry name" value="KIB1-4_b-propeller"/>
</dbReference>
<evidence type="ECO:0000259" key="2">
    <source>
        <dbReference type="Pfam" id="PF12937"/>
    </source>
</evidence>
<reference evidence="3" key="2">
    <citation type="submission" date="2023-04" db="EMBL/GenBank/DDBJ databases">
        <authorList>
            <person name="Bruccoleri R.E."/>
            <person name="Oakeley E.J."/>
            <person name="Faust A.-M."/>
            <person name="Dessus-Babus S."/>
            <person name="Altorfer M."/>
            <person name="Burckhardt D."/>
            <person name="Oertli M."/>
            <person name="Naumann U."/>
            <person name="Petersen F."/>
            <person name="Wong J."/>
        </authorList>
    </citation>
    <scope>NUCLEOTIDE SEQUENCE</scope>
    <source>
        <strain evidence="3">GSM-AAB239-AS_SAM_17_03QT</strain>
        <tissue evidence="3">Leaf</tissue>
    </source>
</reference>
<comment type="caution">
    <text evidence="3">The sequence shown here is derived from an EMBL/GenBank/DDBJ whole genome shotgun (WGS) entry which is preliminary data.</text>
</comment>
<dbReference type="Pfam" id="PF03478">
    <property type="entry name" value="Beta-prop_KIB1-4"/>
    <property type="match status" value="1"/>
</dbReference>
<dbReference type="InterPro" id="IPR050942">
    <property type="entry name" value="F-box_BR-signaling"/>
</dbReference>
<accession>A0AAX6HJ24</accession>
<reference evidence="3" key="1">
    <citation type="journal article" date="2023" name="GigaByte">
        <title>Genome assembly of the bearded iris, Iris pallida Lam.</title>
        <authorList>
            <person name="Bruccoleri R.E."/>
            <person name="Oakeley E.J."/>
            <person name="Faust A.M.E."/>
            <person name="Altorfer M."/>
            <person name="Dessus-Babus S."/>
            <person name="Burckhardt D."/>
            <person name="Oertli M."/>
            <person name="Naumann U."/>
            <person name="Petersen F."/>
            <person name="Wong J."/>
        </authorList>
    </citation>
    <scope>NUCLEOTIDE SEQUENCE</scope>
    <source>
        <strain evidence="3">GSM-AAB239-AS_SAM_17_03QT</strain>
    </source>
</reference>
<dbReference type="Gene3D" id="1.20.1280.50">
    <property type="match status" value="1"/>
</dbReference>
<organism evidence="3 4">
    <name type="scientific">Iris pallida</name>
    <name type="common">Sweet iris</name>
    <dbReference type="NCBI Taxonomy" id="29817"/>
    <lineage>
        <taxon>Eukaryota</taxon>
        <taxon>Viridiplantae</taxon>
        <taxon>Streptophyta</taxon>
        <taxon>Embryophyta</taxon>
        <taxon>Tracheophyta</taxon>
        <taxon>Spermatophyta</taxon>
        <taxon>Magnoliopsida</taxon>
        <taxon>Liliopsida</taxon>
        <taxon>Asparagales</taxon>
        <taxon>Iridaceae</taxon>
        <taxon>Iridoideae</taxon>
        <taxon>Irideae</taxon>
        <taxon>Iris</taxon>
    </lineage>
</organism>
<keyword evidence="4" id="KW-1185">Reference proteome</keyword>
<feature type="domain" description="KIB1-4 beta-propeller" evidence="1">
    <location>
        <begin position="80"/>
        <end position="302"/>
    </location>
</feature>
<dbReference type="AlphaFoldDB" id="A0AAX6HJ24"/>
<dbReference type="PANTHER" id="PTHR44259">
    <property type="entry name" value="OS07G0183000 PROTEIN-RELATED"/>
    <property type="match status" value="1"/>
</dbReference>
<proteinExistence type="predicted"/>
<dbReference type="CDD" id="cd09917">
    <property type="entry name" value="F-box_SF"/>
    <property type="match status" value="1"/>
</dbReference>
<protein>
    <submittedName>
        <fullName evidence="3">Basic proline-rich protein-like</fullName>
    </submittedName>
</protein>
<evidence type="ECO:0000259" key="1">
    <source>
        <dbReference type="Pfam" id="PF03478"/>
    </source>
</evidence>
<dbReference type="InterPro" id="IPR001810">
    <property type="entry name" value="F-box_dom"/>
</dbReference>
<dbReference type="Proteomes" id="UP001140949">
    <property type="component" value="Unassembled WGS sequence"/>
</dbReference>
<dbReference type="EMBL" id="JANAVB010009398">
    <property type="protein sequence ID" value="KAJ6840475.1"/>
    <property type="molecule type" value="Genomic_DNA"/>
</dbReference>